<proteinExistence type="predicted"/>
<sequence length="354" mass="39259">MQIRLSHPSMGLGRTVSNEIPISTVRICRFHAAASRKAEEKSEPFSLARRSRAAASTIQTLKPRSPIPPRHVIAGLRGGQFRSGQRNDAPKDASTQSNPSTSAQRPKELIRRVVFDIKESPPSGQRPRELTRRSTFPRSGGPGAGTRLRTGGGPKRRTGEKRKRERKGERAEEEKSLEEGLSDEMIKLLLSENAKFHNRAERIKLREPEELIGSGTSVATLATEKGARDLVKRRLEIVGRKVEGYMSPRRIRQRSSWNQFVFLDGEEEIKGAKDAGALGIEKVDEEVRREVVEKVVGGRYALTEMGFGEQRQGVLSALRKNPSFVVEDERRFLGVLDPLVPATAKGGSEVGVKT</sequence>
<name>A0A9P4S7F8_9PEZI</name>
<organism evidence="2 3">
    <name type="scientific">Patellaria atrata CBS 101060</name>
    <dbReference type="NCBI Taxonomy" id="1346257"/>
    <lineage>
        <taxon>Eukaryota</taxon>
        <taxon>Fungi</taxon>
        <taxon>Dikarya</taxon>
        <taxon>Ascomycota</taxon>
        <taxon>Pezizomycotina</taxon>
        <taxon>Dothideomycetes</taxon>
        <taxon>Dothideomycetes incertae sedis</taxon>
        <taxon>Patellariales</taxon>
        <taxon>Patellariaceae</taxon>
        <taxon>Patellaria</taxon>
    </lineage>
</organism>
<feature type="compositionally biased region" description="Basic and acidic residues" evidence="1">
    <location>
        <begin position="166"/>
        <end position="178"/>
    </location>
</feature>
<comment type="caution">
    <text evidence="2">The sequence shown here is derived from an EMBL/GenBank/DDBJ whole genome shotgun (WGS) entry which is preliminary data.</text>
</comment>
<evidence type="ECO:0000313" key="3">
    <source>
        <dbReference type="Proteomes" id="UP000799429"/>
    </source>
</evidence>
<keyword evidence="3" id="KW-1185">Reference proteome</keyword>
<protein>
    <submittedName>
        <fullName evidence="2">Uncharacterized protein</fullName>
    </submittedName>
</protein>
<accession>A0A9P4S7F8</accession>
<reference evidence="2" key="1">
    <citation type="journal article" date="2020" name="Stud. Mycol.">
        <title>101 Dothideomycetes genomes: a test case for predicting lifestyles and emergence of pathogens.</title>
        <authorList>
            <person name="Haridas S."/>
            <person name="Albert R."/>
            <person name="Binder M."/>
            <person name="Bloem J."/>
            <person name="Labutti K."/>
            <person name="Salamov A."/>
            <person name="Andreopoulos B."/>
            <person name="Baker S."/>
            <person name="Barry K."/>
            <person name="Bills G."/>
            <person name="Bluhm B."/>
            <person name="Cannon C."/>
            <person name="Castanera R."/>
            <person name="Culley D."/>
            <person name="Daum C."/>
            <person name="Ezra D."/>
            <person name="Gonzalez J."/>
            <person name="Henrissat B."/>
            <person name="Kuo A."/>
            <person name="Liang C."/>
            <person name="Lipzen A."/>
            <person name="Lutzoni F."/>
            <person name="Magnuson J."/>
            <person name="Mondo S."/>
            <person name="Nolan M."/>
            <person name="Ohm R."/>
            <person name="Pangilinan J."/>
            <person name="Park H.-J."/>
            <person name="Ramirez L."/>
            <person name="Alfaro M."/>
            <person name="Sun H."/>
            <person name="Tritt A."/>
            <person name="Yoshinaga Y."/>
            <person name="Zwiers L.-H."/>
            <person name="Turgeon B."/>
            <person name="Goodwin S."/>
            <person name="Spatafora J."/>
            <person name="Crous P."/>
            <person name="Grigoriev I."/>
        </authorList>
    </citation>
    <scope>NUCLEOTIDE SEQUENCE</scope>
    <source>
        <strain evidence="2">CBS 101060</strain>
    </source>
</reference>
<feature type="compositionally biased region" description="Basic and acidic residues" evidence="1">
    <location>
        <begin position="105"/>
        <end position="119"/>
    </location>
</feature>
<evidence type="ECO:0000313" key="2">
    <source>
        <dbReference type="EMBL" id="KAF2836433.1"/>
    </source>
</evidence>
<feature type="compositionally biased region" description="Basic residues" evidence="1">
    <location>
        <begin position="154"/>
        <end position="165"/>
    </location>
</feature>
<evidence type="ECO:0000256" key="1">
    <source>
        <dbReference type="SAM" id="MobiDB-lite"/>
    </source>
</evidence>
<dbReference type="EMBL" id="MU006103">
    <property type="protein sequence ID" value="KAF2836433.1"/>
    <property type="molecule type" value="Genomic_DNA"/>
</dbReference>
<feature type="compositionally biased region" description="Polar residues" evidence="1">
    <location>
        <begin position="93"/>
        <end position="104"/>
    </location>
</feature>
<feature type="region of interest" description="Disordered" evidence="1">
    <location>
        <begin position="34"/>
        <end position="178"/>
    </location>
</feature>
<gene>
    <name evidence="2" type="ORF">M501DRAFT_996603</name>
</gene>
<dbReference type="AlphaFoldDB" id="A0A9P4S7F8"/>
<dbReference type="Proteomes" id="UP000799429">
    <property type="component" value="Unassembled WGS sequence"/>
</dbReference>